<name>A0ABU0IK66_9CAUL</name>
<protein>
    <submittedName>
        <fullName evidence="1">Uncharacterized protein</fullName>
    </submittedName>
</protein>
<accession>A0ABU0IK66</accession>
<dbReference type="RefSeq" id="WP_307344686.1">
    <property type="nucleotide sequence ID" value="NZ_JAUSVS010000001.1"/>
</dbReference>
<proteinExistence type="predicted"/>
<organism evidence="1 2">
    <name type="scientific">Caulobacter ginsengisoli</name>
    <dbReference type="NCBI Taxonomy" id="400775"/>
    <lineage>
        <taxon>Bacteria</taxon>
        <taxon>Pseudomonadati</taxon>
        <taxon>Pseudomonadota</taxon>
        <taxon>Alphaproteobacteria</taxon>
        <taxon>Caulobacterales</taxon>
        <taxon>Caulobacteraceae</taxon>
        <taxon>Caulobacter</taxon>
    </lineage>
</organism>
<evidence type="ECO:0000313" key="1">
    <source>
        <dbReference type="EMBL" id="MDQ0462402.1"/>
    </source>
</evidence>
<sequence length="135" mass="15497">MARKTSEIRGAYFDDFFLRTLLSRKAPNEARLVHTLIVETTNGLPYQVELTSRLPIGPALYDCEETEKTTWKLELSLFGRSPVAGNREVVSADPISALRAHTIAMRYRREVWQDWESRTISPSLDASFQAEDEHR</sequence>
<comment type="caution">
    <text evidence="1">The sequence shown here is derived from an EMBL/GenBank/DDBJ whole genome shotgun (WGS) entry which is preliminary data.</text>
</comment>
<dbReference type="EMBL" id="JAUSVS010000001">
    <property type="protein sequence ID" value="MDQ0462402.1"/>
    <property type="molecule type" value="Genomic_DNA"/>
</dbReference>
<evidence type="ECO:0000313" key="2">
    <source>
        <dbReference type="Proteomes" id="UP001228905"/>
    </source>
</evidence>
<dbReference type="Proteomes" id="UP001228905">
    <property type="component" value="Unassembled WGS sequence"/>
</dbReference>
<reference evidence="1 2" key="1">
    <citation type="submission" date="2023-07" db="EMBL/GenBank/DDBJ databases">
        <title>Genomic Encyclopedia of Type Strains, Phase IV (KMG-IV): sequencing the most valuable type-strain genomes for metagenomic binning, comparative biology and taxonomic classification.</title>
        <authorList>
            <person name="Goeker M."/>
        </authorList>
    </citation>
    <scope>NUCLEOTIDE SEQUENCE [LARGE SCALE GENOMIC DNA]</scope>
    <source>
        <strain evidence="1 2">DSM 18695</strain>
    </source>
</reference>
<gene>
    <name evidence="1" type="ORF">QO010_000150</name>
</gene>
<keyword evidence="2" id="KW-1185">Reference proteome</keyword>